<evidence type="ECO:0000313" key="4">
    <source>
        <dbReference type="Proteomes" id="UP000694865"/>
    </source>
</evidence>
<dbReference type="InterPro" id="IPR036388">
    <property type="entry name" value="WH-like_DNA-bd_sf"/>
</dbReference>
<dbReference type="PRINTS" id="PR00053">
    <property type="entry name" value="FORKHEAD"/>
</dbReference>
<keyword evidence="1 2" id="KW-0238">DNA-binding</keyword>
<dbReference type="Gene3D" id="1.10.10.10">
    <property type="entry name" value="Winged helix-like DNA-binding domain superfamily/Winged helix DNA-binding domain"/>
    <property type="match status" value="1"/>
</dbReference>
<reference evidence="5" key="1">
    <citation type="submission" date="2025-08" db="UniProtKB">
        <authorList>
            <consortium name="RefSeq"/>
        </authorList>
    </citation>
    <scope>IDENTIFICATION</scope>
    <source>
        <tissue evidence="5">Testes</tissue>
    </source>
</reference>
<organism evidence="4 5">
    <name type="scientific">Saccoglossus kowalevskii</name>
    <name type="common">Acorn worm</name>
    <dbReference type="NCBI Taxonomy" id="10224"/>
    <lineage>
        <taxon>Eukaryota</taxon>
        <taxon>Metazoa</taxon>
        <taxon>Hemichordata</taxon>
        <taxon>Enteropneusta</taxon>
        <taxon>Harrimaniidae</taxon>
        <taxon>Saccoglossus</taxon>
    </lineage>
</organism>
<sequence>MTMHNPRGNVMYAADVYSRIQHMYANPPYTSNFNSHSTLSCVDRPPYSFVALIVLAIRSNAEQRATLKDIYRYIETTFPYYRVKSPGWKNSIRQNLSVNNCFIKSPRSIHDLTHGHFWRLAEGWKEMFSENDFRRRRRGYKKSNNHEFITTNNQANEDYITRYKPESPSSSVESCKKHTPNYVSSITRSERTQERHVNGKQFSDFSIAKIQCCQSKRKAGLCDVSDNKMIKHVGRIVRNDTKDTGRDIPGQSFNASSQISSSRVILYYPPVSRKL</sequence>
<dbReference type="Proteomes" id="UP000694865">
    <property type="component" value="Unplaced"/>
</dbReference>
<dbReference type="RefSeq" id="XP_006811476.1">
    <property type="nucleotide sequence ID" value="XM_006811413.1"/>
</dbReference>
<dbReference type="InterPro" id="IPR050211">
    <property type="entry name" value="FOX_domain-containing"/>
</dbReference>
<dbReference type="PANTHER" id="PTHR11829">
    <property type="entry name" value="FORKHEAD BOX PROTEIN"/>
    <property type="match status" value="1"/>
</dbReference>
<dbReference type="SUPFAM" id="SSF46785">
    <property type="entry name" value="Winged helix' DNA-binding domain"/>
    <property type="match status" value="1"/>
</dbReference>
<feature type="domain" description="Fork-head" evidence="3">
    <location>
        <begin position="44"/>
        <end position="138"/>
    </location>
</feature>
<protein>
    <submittedName>
        <fullName evidence="5">Forkhead box protein F1-B-like</fullName>
    </submittedName>
</protein>
<evidence type="ECO:0000256" key="2">
    <source>
        <dbReference type="PROSITE-ProRule" id="PRU00089"/>
    </source>
</evidence>
<dbReference type="InterPro" id="IPR018122">
    <property type="entry name" value="TF_fork_head_CS_1"/>
</dbReference>
<evidence type="ECO:0000313" key="5">
    <source>
        <dbReference type="RefSeq" id="XP_006811476.1"/>
    </source>
</evidence>
<evidence type="ECO:0000259" key="3">
    <source>
        <dbReference type="PROSITE" id="PS50039"/>
    </source>
</evidence>
<dbReference type="PROSITE" id="PS00657">
    <property type="entry name" value="FORK_HEAD_1"/>
    <property type="match status" value="1"/>
</dbReference>
<name>A0ABM0LUN5_SACKO</name>
<dbReference type="PANTHER" id="PTHR11829:SF343">
    <property type="entry name" value="FORK-HEAD DOMAIN-CONTAINING PROTEIN"/>
    <property type="match status" value="1"/>
</dbReference>
<dbReference type="GeneID" id="102805209"/>
<dbReference type="InterPro" id="IPR036390">
    <property type="entry name" value="WH_DNA-bd_sf"/>
</dbReference>
<dbReference type="SMART" id="SM00339">
    <property type="entry name" value="FH"/>
    <property type="match status" value="1"/>
</dbReference>
<dbReference type="CDD" id="cd00059">
    <property type="entry name" value="FH_FOX"/>
    <property type="match status" value="1"/>
</dbReference>
<evidence type="ECO:0000256" key="1">
    <source>
        <dbReference type="ARBA" id="ARBA00023125"/>
    </source>
</evidence>
<dbReference type="Pfam" id="PF00250">
    <property type="entry name" value="Forkhead"/>
    <property type="match status" value="1"/>
</dbReference>
<proteinExistence type="predicted"/>
<keyword evidence="4" id="KW-1185">Reference proteome</keyword>
<feature type="DNA-binding region" description="Fork-head" evidence="2">
    <location>
        <begin position="44"/>
        <end position="138"/>
    </location>
</feature>
<accession>A0ABM0LUN5</accession>
<dbReference type="PROSITE" id="PS50039">
    <property type="entry name" value="FORK_HEAD_3"/>
    <property type="match status" value="1"/>
</dbReference>
<dbReference type="InterPro" id="IPR001766">
    <property type="entry name" value="Fork_head_dom"/>
</dbReference>
<comment type="subcellular location">
    <subcellularLocation>
        <location evidence="2">Nucleus</location>
    </subcellularLocation>
</comment>
<gene>
    <name evidence="5" type="primary">LOC102805209</name>
</gene>
<keyword evidence="2" id="KW-0539">Nucleus</keyword>